<evidence type="ECO:0000313" key="3">
    <source>
        <dbReference type="Proteomes" id="UP000199645"/>
    </source>
</evidence>
<feature type="region of interest" description="Disordered" evidence="1">
    <location>
        <begin position="28"/>
        <end position="52"/>
    </location>
</feature>
<name>A0A1I2MUP4_9ACTN</name>
<sequence length="52" mass="5754">MIDGRQGDPPLFAGTAGFHERELRIVPTERGGRFAGHLPPTGIRIRRTGQTR</sequence>
<dbReference type="Proteomes" id="UP000199645">
    <property type="component" value="Unassembled WGS sequence"/>
</dbReference>
<accession>A0A1I2MUP4</accession>
<dbReference type="EMBL" id="FONV01000033">
    <property type="protein sequence ID" value="SFF94389.1"/>
    <property type="molecule type" value="Genomic_DNA"/>
</dbReference>
<proteinExistence type="predicted"/>
<organism evidence="2 3">
    <name type="scientific">Actinoplanes philippinensis</name>
    <dbReference type="NCBI Taxonomy" id="35752"/>
    <lineage>
        <taxon>Bacteria</taxon>
        <taxon>Bacillati</taxon>
        <taxon>Actinomycetota</taxon>
        <taxon>Actinomycetes</taxon>
        <taxon>Micromonosporales</taxon>
        <taxon>Micromonosporaceae</taxon>
        <taxon>Actinoplanes</taxon>
    </lineage>
</organism>
<keyword evidence="3" id="KW-1185">Reference proteome</keyword>
<protein>
    <submittedName>
        <fullName evidence="2">Uncharacterized protein</fullName>
    </submittedName>
</protein>
<dbReference type="AlphaFoldDB" id="A0A1I2MUP4"/>
<gene>
    <name evidence="2" type="ORF">SAMN05421541_13332</name>
</gene>
<dbReference type="RefSeq" id="WP_177320178.1">
    <property type="nucleotide sequence ID" value="NZ_BOMT01000113.1"/>
</dbReference>
<evidence type="ECO:0000313" key="2">
    <source>
        <dbReference type="EMBL" id="SFF94389.1"/>
    </source>
</evidence>
<reference evidence="2 3" key="1">
    <citation type="submission" date="2016-10" db="EMBL/GenBank/DDBJ databases">
        <authorList>
            <person name="de Groot N.N."/>
        </authorList>
    </citation>
    <scope>NUCLEOTIDE SEQUENCE [LARGE SCALE GENOMIC DNA]</scope>
    <source>
        <strain evidence="2 3">DSM 43019</strain>
    </source>
</reference>
<evidence type="ECO:0000256" key="1">
    <source>
        <dbReference type="SAM" id="MobiDB-lite"/>
    </source>
</evidence>